<proteinExistence type="predicted"/>
<dbReference type="Proteomes" id="UP000824120">
    <property type="component" value="Chromosome 8"/>
</dbReference>
<protein>
    <submittedName>
        <fullName evidence="1">Uncharacterized protein</fullName>
    </submittedName>
</protein>
<dbReference type="AlphaFoldDB" id="A0A9J5XUJ3"/>
<accession>A0A9J5XUJ3</accession>
<organism evidence="1 2">
    <name type="scientific">Solanum commersonii</name>
    <name type="common">Commerson's wild potato</name>
    <name type="synonym">Commerson's nightshade</name>
    <dbReference type="NCBI Taxonomy" id="4109"/>
    <lineage>
        <taxon>Eukaryota</taxon>
        <taxon>Viridiplantae</taxon>
        <taxon>Streptophyta</taxon>
        <taxon>Embryophyta</taxon>
        <taxon>Tracheophyta</taxon>
        <taxon>Spermatophyta</taxon>
        <taxon>Magnoliopsida</taxon>
        <taxon>eudicotyledons</taxon>
        <taxon>Gunneridae</taxon>
        <taxon>Pentapetalae</taxon>
        <taxon>asterids</taxon>
        <taxon>lamiids</taxon>
        <taxon>Solanales</taxon>
        <taxon>Solanaceae</taxon>
        <taxon>Solanoideae</taxon>
        <taxon>Solaneae</taxon>
        <taxon>Solanum</taxon>
    </lineage>
</organism>
<dbReference type="EMBL" id="JACXVP010000008">
    <property type="protein sequence ID" value="KAG5591410.1"/>
    <property type="molecule type" value="Genomic_DNA"/>
</dbReference>
<gene>
    <name evidence="1" type="ORF">H5410_041924</name>
</gene>
<reference evidence="1 2" key="1">
    <citation type="submission" date="2020-09" db="EMBL/GenBank/DDBJ databases">
        <title>De no assembly of potato wild relative species, Solanum commersonii.</title>
        <authorList>
            <person name="Cho K."/>
        </authorList>
    </citation>
    <scope>NUCLEOTIDE SEQUENCE [LARGE SCALE GENOMIC DNA]</scope>
    <source>
        <strain evidence="1">LZ3.2</strain>
        <tissue evidence="1">Leaf</tissue>
    </source>
</reference>
<sequence length="202" mass="23148">MGLGPKAKIQETQIQILKMKPFGSSSFQNPLKLRAKISKIFIIITNLCCNGSFGVGSQNRRSTQRFAFWCNSLSSCTSLQHRCALGHWATWYCFAELLGDASTTPFFRRLEPFLKGLAHWNKRRSKTLQRLAKWSQLNYACTQQDSIYTYAKNICVLKDSSCDTQLQRFSSSQYLLQIQVQAQQKRSNALTQMMIPFSHTKV</sequence>
<evidence type="ECO:0000313" key="2">
    <source>
        <dbReference type="Proteomes" id="UP000824120"/>
    </source>
</evidence>
<keyword evidence="2" id="KW-1185">Reference proteome</keyword>
<name>A0A9J5XUJ3_SOLCO</name>
<comment type="caution">
    <text evidence="1">The sequence shown here is derived from an EMBL/GenBank/DDBJ whole genome shotgun (WGS) entry which is preliminary data.</text>
</comment>
<evidence type="ECO:0000313" key="1">
    <source>
        <dbReference type="EMBL" id="KAG5591410.1"/>
    </source>
</evidence>